<keyword evidence="4" id="KW-1185">Reference proteome</keyword>
<dbReference type="SUPFAM" id="SSF51735">
    <property type="entry name" value="NAD(P)-binding Rossmann-fold domains"/>
    <property type="match status" value="1"/>
</dbReference>
<gene>
    <name evidence="3" type="ORF">D5H75_02975</name>
</gene>
<organism evidence="3 4">
    <name type="scientific">Bailinhaonella thermotolerans</name>
    <dbReference type="NCBI Taxonomy" id="1070861"/>
    <lineage>
        <taxon>Bacteria</taxon>
        <taxon>Bacillati</taxon>
        <taxon>Actinomycetota</taxon>
        <taxon>Actinomycetes</taxon>
        <taxon>Streptosporangiales</taxon>
        <taxon>Streptosporangiaceae</taxon>
        <taxon>Bailinhaonella</taxon>
    </lineage>
</organism>
<accession>A0A3A4BB06</accession>
<protein>
    <submittedName>
        <fullName evidence="3">NAD-dependent epimerase/dehydratase family protein</fullName>
    </submittedName>
</protein>
<dbReference type="EMBL" id="QZEY01000001">
    <property type="protein sequence ID" value="RJL35763.1"/>
    <property type="molecule type" value="Genomic_DNA"/>
</dbReference>
<dbReference type="Gene3D" id="3.40.50.720">
    <property type="entry name" value="NAD(P)-binding Rossmann-like Domain"/>
    <property type="match status" value="1"/>
</dbReference>
<evidence type="ECO:0000313" key="3">
    <source>
        <dbReference type="EMBL" id="RJL35763.1"/>
    </source>
</evidence>
<dbReference type="RefSeq" id="WP_119924736.1">
    <property type="nucleotide sequence ID" value="NZ_QZEY01000001.1"/>
</dbReference>
<evidence type="ECO:0000259" key="2">
    <source>
        <dbReference type="Pfam" id="PF13460"/>
    </source>
</evidence>
<feature type="domain" description="NAD(P)-binding" evidence="2">
    <location>
        <begin position="6"/>
        <end position="189"/>
    </location>
</feature>
<dbReference type="InterPro" id="IPR051604">
    <property type="entry name" value="Ergot_Alk_Oxidoreductase"/>
</dbReference>
<dbReference type="OrthoDB" id="4457504at2"/>
<dbReference type="AlphaFoldDB" id="A0A3A4BB06"/>
<name>A0A3A4BB06_9ACTN</name>
<feature type="region of interest" description="Disordered" evidence="1">
    <location>
        <begin position="293"/>
        <end position="321"/>
    </location>
</feature>
<dbReference type="InterPro" id="IPR016040">
    <property type="entry name" value="NAD(P)-bd_dom"/>
</dbReference>
<evidence type="ECO:0000256" key="1">
    <source>
        <dbReference type="SAM" id="MobiDB-lite"/>
    </source>
</evidence>
<dbReference type="PANTHER" id="PTHR43162:SF1">
    <property type="entry name" value="PRESTALK A DIFFERENTIATION PROTEIN A"/>
    <property type="match status" value="1"/>
</dbReference>
<dbReference type="Pfam" id="PF13460">
    <property type="entry name" value="NAD_binding_10"/>
    <property type="match status" value="1"/>
</dbReference>
<dbReference type="InterPro" id="IPR036291">
    <property type="entry name" value="NAD(P)-bd_dom_sf"/>
</dbReference>
<dbReference type="PANTHER" id="PTHR43162">
    <property type="match status" value="1"/>
</dbReference>
<sequence>MILVTGATGLVGRHLVDLLLADGVPIRAVTRNPDATLPEGVERAVGDPSRPDTLADAMKGVHAVFVHPRAMGQGHDPDVVRASTGELLRLAQHSGVTKAVAMSALNVDYPLDQQPSRLRGEYNKEVEAATEESGLQWTAIRPGYFATNTVSSWAAQIRHGDVVRGAYGDAAWAPLHERDIAAVAAHALLHDDLAGQKPVLTGPEIMTQGDMVRAIGRAIGRPLRFEEVPHEVAREAMARGGLPEPLLDGYLKLQADSYLQAGLVSKATENILGRPALTFSQWAAEQVSAFSAGHATAPDLKPGHRSRPDSPRRAATSHQKS</sequence>
<comment type="caution">
    <text evidence="3">The sequence shown here is derived from an EMBL/GenBank/DDBJ whole genome shotgun (WGS) entry which is preliminary data.</text>
</comment>
<dbReference type="Proteomes" id="UP000265768">
    <property type="component" value="Unassembled WGS sequence"/>
</dbReference>
<reference evidence="3 4" key="1">
    <citation type="submission" date="2018-09" db="EMBL/GenBank/DDBJ databases">
        <title>YIM 75507 draft genome.</title>
        <authorList>
            <person name="Tang S."/>
            <person name="Feng Y."/>
        </authorList>
    </citation>
    <scope>NUCLEOTIDE SEQUENCE [LARGE SCALE GENOMIC DNA]</scope>
    <source>
        <strain evidence="3 4">YIM 75507</strain>
    </source>
</reference>
<evidence type="ECO:0000313" key="4">
    <source>
        <dbReference type="Proteomes" id="UP000265768"/>
    </source>
</evidence>
<proteinExistence type="predicted"/>